<dbReference type="InterPro" id="IPR026881">
    <property type="entry name" value="WYL_dom"/>
</dbReference>
<sequence length="287" mass="32679">MDSEKKHSRLYQLELLLRWEGRLNNSRLREVFGLSTARASELILEFRKAHPTWLVLDSKTKNFYPAPDFLRSLHKVQSNRRSNAVELAHYLVLAGMPYATPIGAEQSLVWAAYPDVSAPGPLIYSTMHTASREQRVVSISYRSMKNPHPHERTISPHSLIRAGRRWHVRAYCDEVAGFRDFALGRIVSATILKDRSADFTAESDTAWMTPVKISLVAHPDLSAEQAEVIRFEYMNGTAALVETCRAALVQYFVQDVRAATNVKTQRPPDYQLAVQNVSEIQQWLFPN</sequence>
<dbReference type="EMBL" id="WNKY01000064">
    <property type="protein sequence ID" value="MTV41674.1"/>
    <property type="molecule type" value="Genomic_DNA"/>
</dbReference>
<dbReference type="PANTHER" id="PTHR34580:SF3">
    <property type="entry name" value="PROTEIN PAFB"/>
    <property type="match status" value="1"/>
</dbReference>
<dbReference type="InterPro" id="IPR059019">
    <property type="entry name" value="WHD_CapW"/>
</dbReference>
<dbReference type="RefSeq" id="WP_155468031.1">
    <property type="nucleotide sequence ID" value="NZ_WNKY01000064.1"/>
</dbReference>
<dbReference type="OrthoDB" id="6400324at2"/>
<dbReference type="Pfam" id="PF26109">
    <property type="entry name" value="WHD_BrxR"/>
    <property type="match status" value="1"/>
</dbReference>
<evidence type="ECO:0000313" key="4">
    <source>
        <dbReference type="EMBL" id="MTV41674.1"/>
    </source>
</evidence>
<protein>
    <submittedName>
        <fullName evidence="4">WYL domain-containing protein</fullName>
    </submittedName>
</protein>
<name>A0A6L6PS62_9BURK</name>
<reference evidence="4 5" key="1">
    <citation type="submission" date="2019-11" db="EMBL/GenBank/DDBJ databases">
        <title>Type strains purchased from KCTC, JCM and DSMZ.</title>
        <authorList>
            <person name="Lu H."/>
        </authorList>
    </citation>
    <scope>NUCLEOTIDE SEQUENCE [LARGE SCALE GENOMIC DNA]</scope>
    <source>
        <strain evidence="4 5">KCTC 22382</strain>
    </source>
</reference>
<dbReference type="InterPro" id="IPR051534">
    <property type="entry name" value="CBASS_pafABC_assoc_protein"/>
</dbReference>
<dbReference type="PROSITE" id="PS52050">
    <property type="entry name" value="WYL"/>
    <property type="match status" value="1"/>
</dbReference>
<evidence type="ECO:0000259" key="2">
    <source>
        <dbReference type="Pfam" id="PF26107"/>
    </source>
</evidence>
<evidence type="ECO:0000313" key="5">
    <source>
        <dbReference type="Proteomes" id="UP000475582"/>
    </source>
</evidence>
<keyword evidence="5" id="KW-1185">Reference proteome</keyword>
<evidence type="ECO:0000259" key="3">
    <source>
        <dbReference type="Pfam" id="PF26109"/>
    </source>
</evidence>
<proteinExistence type="predicted"/>
<comment type="caution">
    <text evidence="4">The sequence shown here is derived from an EMBL/GenBank/DDBJ whole genome shotgun (WGS) entry which is preliminary data.</text>
</comment>
<evidence type="ECO:0000259" key="1">
    <source>
        <dbReference type="Pfam" id="PF13280"/>
    </source>
</evidence>
<feature type="domain" description="DNA-binding transcriptional repressor CapW winged helix-turn-helix" evidence="3">
    <location>
        <begin position="7"/>
        <end position="75"/>
    </location>
</feature>
<gene>
    <name evidence="4" type="ORF">GM676_29395</name>
</gene>
<accession>A0A6L6PS62</accession>
<feature type="domain" description="DNA-binding transcriptional repressor CapW C-terminal dimerisation" evidence="2">
    <location>
        <begin position="211"/>
        <end position="280"/>
    </location>
</feature>
<organism evidence="4 5">
    <name type="scientific">Duganella radicis</name>
    <dbReference type="NCBI Taxonomy" id="551988"/>
    <lineage>
        <taxon>Bacteria</taxon>
        <taxon>Pseudomonadati</taxon>
        <taxon>Pseudomonadota</taxon>
        <taxon>Betaproteobacteria</taxon>
        <taxon>Burkholderiales</taxon>
        <taxon>Oxalobacteraceae</taxon>
        <taxon>Telluria group</taxon>
        <taxon>Duganella</taxon>
    </lineage>
</organism>
<dbReference type="Pfam" id="PF13280">
    <property type="entry name" value="WYL"/>
    <property type="match status" value="1"/>
</dbReference>
<feature type="domain" description="WYL" evidence="1">
    <location>
        <begin position="125"/>
        <end position="190"/>
    </location>
</feature>
<dbReference type="InterPro" id="IPR059020">
    <property type="entry name" value="CapW_CTD"/>
</dbReference>
<dbReference type="AlphaFoldDB" id="A0A6L6PS62"/>
<dbReference type="Proteomes" id="UP000475582">
    <property type="component" value="Unassembled WGS sequence"/>
</dbReference>
<dbReference type="PANTHER" id="PTHR34580">
    <property type="match status" value="1"/>
</dbReference>
<dbReference type="Pfam" id="PF26107">
    <property type="entry name" value="BrxR_CTD"/>
    <property type="match status" value="1"/>
</dbReference>